<dbReference type="InterPro" id="IPR051396">
    <property type="entry name" value="Bact_Antivir_Def_Nuclease"/>
</dbReference>
<feature type="domain" description="Endonuclease GajA/Old nuclease/RecF-like AAA" evidence="1">
    <location>
        <begin position="69"/>
        <end position="471"/>
    </location>
</feature>
<reference evidence="2" key="1">
    <citation type="journal article" date="2023" name="Antibiotics">
        <title>Genomic Characterization of Antibiotic-Resistant Campylobacterales Isolated from Chilean Poultry Meat.</title>
        <authorList>
            <person name="Concha-Toloza M."/>
            <person name="Lopez-Cantillo M."/>
            <person name="Molina-Mora J.A."/>
            <person name="Collado L."/>
        </authorList>
    </citation>
    <scope>NUCLEOTIDE SEQUENCE</scope>
    <source>
        <strain evidence="2">FR1p273A</strain>
    </source>
</reference>
<comment type="caution">
    <text evidence="2">The sequence shown here is derived from an EMBL/GenBank/DDBJ whole genome shotgun (WGS) entry which is preliminary data.</text>
</comment>
<dbReference type="EMBL" id="JAQTJH010000006">
    <property type="protein sequence ID" value="MDK2062068.1"/>
    <property type="molecule type" value="Genomic_DNA"/>
</dbReference>
<gene>
    <name evidence="2" type="ORF">PT520_05950</name>
</gene>
<dbReference type="RefSeq" id="WP_284074652.1">
    <property type="nucleotide sequence ID" value="NZ_JAQTJH010000006.1"/>
</dbReference>
<evidence type="ECO:0000313" key="2">
    <source>
        <dbReference type="EMBL" id="MDK2062068.1"/>
    </source>
</evidence>
<dbReference type="PANTHER" id="PTHR43581">
    <property type="entry name" value="ATP/GTP PHOSPHATASE"/>
    <property type="match status" value="1"/>
</dbReference>
<accession>A0AAW6VPZ2</accession>
<dbReference type="InterPro" id="IPR041685">
    <property type="entry name" value="AAA_GajA/Old/RecF-like"/>
</dbReference>
<organism evidence="2 3">
    <name type="scientific">Aliarcobacter butzleri</name>
    <dbReference type="NCBI Taxonomy" id="28197"/>
    <lineage>
        <taxon>Bacteria</taxon>
        <taxon>Pseudomonadati</taxon>
        <taxon>Campylobacterota</taxon>
        <taxon>Epsilonproteobacteria</taxon>
        <taxon>Campylobacterales</taxon>
        <taxon>Arcobacteraceae</taxon>
        <taxon>Aliarcobacter</taxon>
    </lineage>
</organism>
<name>A0AAW6VPZ2_9BACT</name>
<evidence type="ECO:0000259" key="1">
    <source>
        <dbReference type="Pfam" id="PF13175"/>
    </source>
</evidence>
<dbReference type="SUPFAM" id="SSF52540">
    <property type="entry name" value="P-loop containing nucleoside triphosphate hydrolases"/>
    <property type="match status" value="1"/>
</dbReference>
<dbReference type="Gene3D" id="3.40.50.300">
    <property type="entry name" value="P-loop containing nucleotide triphosphate hydrolases"/>
    <property type="match status" value="1"/>
</dbReference>
<protein>
    <submittedName>
        <fullName evidence="2">AAA family ATPase</fullName>
    </submittedName>
</protein>
<dbReference type="Proteomes" id="UP001237843">
    <property type="component" value="Unassembled WGS sequence"/>
</dbReference>
<dbReference type="Pfam" id="PF13175">
    <property type="entry name" value="AAA_15"/>
    <property type="match status" value="1"/>
</dbReference>
<dbReference type="InterPro" id="IPR027417">
    <property type="entry name" value="P-loop_NTPase"/>
</dbReference>
<dbReference type="PANTHER" id="PTHR43581:SF4">
    <property type="entry name" value="ATP_GTP PHOSPHATASE"/>
    <property type="match status" value="1"/>
</dbReference>
<reference evidence="2" key="2">
    <citation type="submission" date="2023-02" db="EMBL/GenBank/DDBJ databases">
        <authorList>
            <person name="Concha-Toloza M."/>
            <person name="Lopez-Cantillo M."/>
            <person name="Molina-Mora J."/>
            <person name="Collado L."/>
        </authorList>
    </citation>
    <scope>NUCLEOTIDE SEQUENCE</scope>
    <source>
        <strain evidence="2">FR1p273A</strain>
    </source>
</reference>
<evidence type="ECO:0000313" key="3">
    <source>
        <dbReference type="Proteomes" id="UP001237843"/>
    </source>
</evidence>
<proteinExistence type="predicted"/>
<sequence>MELVYLWVEEYKNIKNQGFNFSPRFECEFKAKYYSKGNSNGGLKKRIRQKISLSITSKMSEFLFPTNVNITTIVGKNGTGKSRLLKLLYGFYTNQLENNVNCFAIFYDYEQEKHFYLGDKEKFYCLQEYNELKDTAFALFDYSLTYQPEFNYEQDKFIYPKKQINSIKGAISLTKELIRNQKNILLNYFELKKHNQLDKFKDFFIADKIVIEFHNARFQNTIDNKKGLLNDKKQEVIKIISSISVGQTLADFIEKLKEVQNILNKQDSFEKKEEPDFKNLFFLDWFQWCEQIKKDNQEKNFWDKDFVNNKIWNEFIKDKTVTPQKSFKEIVEMGESNVPSYEILSDEVKNLNKDLIDIILASFGQEYFTIKLIDKNQKVLNELSFGEQQLIFILNQLFALRYEKFKDIEEVEAQEIDVEKDINNFIVLLDEIDIGFHPDWQKRAIQYVCDFLKLIPEKKFHLVFTTHSPFLLSDLPKENVIFLQKDEDRNCKNVSKETSIETFGANIHTLLSNGFFMNDGLMGEFAKNKINQVYNFIIQKDTNFIKTKKEAQNIINLIGEPLIKKQLQKLFDETFDKSNLTLDDEIELLEKKLNALKELKNDKN</sequence>
<dbReference type="AlphaFoldDB" id="A0AAW6VPZ2"/>